<evidence type="ECO:0000256" key="1">
    <source>
        <dbReference type="SAM" id="MobiDB-lite"/>
    </source>
</evidence>
<feature type="compositionally biased region" description="Polar residues" evidence="1">
    <location>
        <begin position="542"/>
        <end position="552"/>
    </location>
</feature>
<feature type="compositionally biased region" description="Low complexity" evidence="1">
    <location>
        <begin position="124"/>
        <end position="135"/>
    </location>
</feature>
<feature type="compositionally biased region" description="Basic and acidic residues" evidence="1">
    <location>
        <begin position="111"/>
        <end position="122"/>
    </location>
</feature>
<feature type="region of interest" description="Disordered" evidence="1">
    <location>
        <begin position="425"/>
        <end position="558"/>
    </location>
</feature>
<feature type="compositionally biased region" description="Low complexity" evidence="1">
    <location>
        <begin position="354"/>
        <end position="363"/>
    </location>
</feature>
<feature type="compositionally biased region" description="Basic and acidic residues" evidence="1">
    <location>
        <begin position="138"/>
        <end position="155"/>
    </location>
</feature>
<dbReference type="Proteomes" id="UP000419144">
    <property type="component" value="Unassembled WGS sequence"/>
</dbReference>
<feature type="region of interest" description="Disordered" evidence="1">
    <location>
        <begin position="111"/>
        <end position="384"/>
    </location>
</feature>
<feature type="compositionally biased region" description="Basic and acidic residues" evidence="1">
    <location>
        <begin position="303"/>
        <end position="326"/>
    </location>
</feature>
<dbReference type="VEuPathDB" id="TriTrypDB:LtaPh_0507500"/>
<gene>
    <name evidence="2" type="ORF">LtaPh_0507500</name>
</gene>
<feature type="region of interest" description="Disordered" evidence="1">
    <location>
        <begin position="600"/>
        <end position="644"/>
    </location>
</feature>
<reference evidence="2" key="1">
    <citation type="submission" date="2019-11" db="EMBL/GenBank/DDBJ databases">
        <title>Leishmania tarentolae CDS.</title>
        <authorList>
            <person name="Goto Y."/>
            <person name="Yamagishi J."/>
        </authorList>
    </citation>
    <scope>NUCLEOTIDE SEQUENCE [LARGE SCALE GENOMIC DNA]</scope>
    <source>
        <strain evidence="2">Parrot Tar II</strain>
    </source>
</reference>
<dbReference type="OrthoDB" id="265509at2759"/>
<protein>
    <recommendedName>
        <fullName evidence="4">Enkurin domain-containing protein</fullName>
    </recommendedName>
</protein>
<feature type="compositionally biased region" description="Polar residues" evidence="1">
    <location>
        <begin position="373"/>
        <end position="383"/>
    </location>
</feature>
<accession>A0A640K9Z2</accession>
<evidence type="ECO:0000313" key="3">
    <source>
        <dbReference type="Proteomes" id="UP000419144"/>
    </source>
</evidence>
<name>A0A640K9Z2_LEITA</name>
<keyword evidence="3" id="KW-1185">Reference proteome</keyword>
<feature type="compositionally biased region" description="Low complexity" evidence="1">
    <location>
        <begin position="427"/>
        <end position="447"/>
    </location>
</feature>
<feature type="compositionally biased region" description="Low complexity" evidence="1">
    <location>
        <begin position="490"/>
        <end position="500"/>
    </location>
</feature>
<organism evidence="2 3">
    <name type="scientific">Leishmania tarentolae</name>
    <name type="common">Sauroleishmania tarentolae</name>
    <dbReference type="NCBI Taxonomy" id="5689"/>
    <lineage>
        <taxon>Eukaryota</taxon>
        <taxon>Discoba</taxon>
        <taxon>Euglenozoa</taxon>
        <taxon>Kinetoplastea</taxon>
        <taxon>Metakinetoplastina</taxon>
        <taxon>Trypanosomatida</taxon>
        <taxon>Trypanosomatidae</taxon>
        <taxon>Leishmaniinae</taxon>
        <taxon>Leishmania</taxon>
        <taxon>lizard Leishmania</taxon>
    </lineage>
</organism>
<feature type="compositionally biased region" description="Basic and acidic residues" evidence="1">
    <location>
        <begin position="600"/>
        <end position="611"/>
    </location>
</feature>
<evidence type="ECO:0000313" key="2">
    <source>
        <dbReference type="EMBL" id="GET85804.1"/>
    </source>
</evidence>
<comment type="caution">
    <text evidence="2">The sequence shown here is derived from an EMBL/GenBank/DDBJ whole genome shotgun (WGS) entry which is preliminary data.</text>
</comment>
<sequence length="727" mass="79826">MTTSEPSLLGKHRARTTWLEGSLDRSIAAYESHRNALENIYAHLETWQQSSGHGCIHVSPTALSALLKAIDDVLEQCALRLQPLDGVAAAADSPTEQARLEHRSAHAHLHPENAHETRHGKEVPASPQPQHQPASRSLSEKSKVSHSRRAEDNLHEASTMTTESRRHVRPERVFQHQPLSSSRSRESSMTPSTNQRGAASAQPACARSADSTSPPSQALAGSWKPQSRPHAQPRDRVGVALTPWPIIDGKNPGSGGAAGPEDDVQSVPAPPSARLRAEENHNELPASQYNSYKKTGRPLLPSPERRAAAEELKESAMAETKARVDDDYQQSLGARGHNRESDRNGAYAKHHRASLASSATSASYQRPPPQALQGEQRSQSYLSEEQGISYHWNSSAPGEHRSWSRADPFEEGRYGSLAPTITSGHRVAAVASQHSHPAPSHPQSSVSDRGRHQTFSTHRGSPPDEAVESFSNASSAAPRCPSQPRGGAAGATAVSAGHPAEASQAGSLGLICTPSLTPQRDSGNEEAVVAPQRLTERRRLRTYSQRPATPKNNDSRQVEAAVYHRRTLSPSAKQKPLRADSPETLRFMEKEDAYFEKQWQRARGQEHRDPLPRQNSTGATRYIKANPDSPPVANSGHTNKEEGPRMTAVEEQLMVERTILCTQLEKMQMETCIAVAQHREQGNEKRYSQLNTRMRRVMKDLDRVEWELRVVQNMDCQSRSKSAASGT</sequence>
<feature type="compositionally biased region" description="Low complexity" evidence="1">
    <location>
        <begin position="195"/>
        <end position="209"/>
    </location>
</feature>
<proteinExistence type="predicted"/>
<dbReference type="EMBL" id="BLBS01000006">
    <property type="protein sequence ID" value="GET85804.1"/>
    <property type="molecule type" value="Genomic_DNA"/>
</dbReference>
<dbReference type="AlphaFoldDB" id="A0A640K9Z2"/>
<evidence type="ECO:0008006" key="4">
    <source>
        <dbReference type="Google" id="ProtNLM"/>
    </source>
</evidence>